<sequence>MPGNSHLMTYNMHELERDDTPHPRKEVQKKTDFQNAPDRDVRNDAKKKILAPRQRDENALKGEKRDEEKILQKFPSHVGKRIQGIRKRVSEMSVPKNFEEHKSHQEIGVHLSKMDMKKRRGRATGLTALGGVSVFSCTLTEQRRATTNGRVRLCTTGSLVQKPFYRWGRQNEVIRKMLVFSFLGPMLGLVFYLLLLTTGMALSMNSVDSLFEFGSIGQPSLLKVCKIEGHQSELKDPLCLLR</sequence>
<feature type="region of interest" description="Disordered" evidence="1">
    <location>
        <begin position="1"/>
        <end position="67"/>
    </location>
</feature>
<gene>
    <name evidence="3" type="ORF">CEXT_498361</name>
</gene>
<proteinExistence type="predicted"/>
<comment type="caution">
    <text evidence="3">The sequence shown here is derived from an EMBL/GenBank/DDBJ whole genome shotgun (WGS) entry which is preliminary data.</text>
</comment>
<evidence type="ECO:0000256" key="1">
    <source>
        <dbReference type="SAM" id="MobiDB-lite"/>
    </source>
</evidence>
<keyword evidence="4" id="KW-1185">Reference proteome</keyword>
<feature type="compositionally biased region" description="Basic and acidic residues" evidence="1">
    <location>
        <begin position="13"/>
        <end position="67"/>
    </location>
</feature>
<keyword evidence="2" id="KW-0472">Membrane</keyword>
<keyword evidence="2" id="KW-0812">Transmembrane</keyword>
<keyword evidence="2" id="KW-1133">Transmembrane helix</keyword>
<accession>A0AAV4M4V9</accession>
<evidence type="ECO:0000313" key="3">
    <source>
        <dbReference type="EMBL" id="GIX67255.1"/>
    </source>
</evidence>
<organism evidence="3 4">
    <name type="scientific">Caerostris extrusa</name>
    <name type="common">Bark spider</name>
    <name type="synonym">Caerostris bankana</name>
    <dbReference type="NCBI Taxonomy" id="172846"/>
    <lineage>
        <taxon>Eukaryota</taxon>
        <taxon>Metazoa</taxon>
        <taxon>Ecdysozoa</taxon>
        <taxon>Arthropoda</taxon>
        <taxon>Chelicerata</taxon>
        <taxon>Arachnida</taxon>
        <taxon>Araneae</taxon>
        <taxon>Araneomorphae</taxon>
        <taxon>Entelegynae</taxon>
        <taxon>Araneoidea</taxon>
        <taxon>Araneidae</taxon>
        <taxon>Caerostris</taxon>
    </lineage>
</organism>
<name>A0AAV4M4V9_CAEEX</name>
<dbReference type="AlphaFoldDB" id="A0AAV4M4V9"/>
<feature type="transmembrane region" description="Helical" evidence="2">
    <location>
        <begin position="178"/>
        <end position="202"/>
    </location>
</feature>
<evidence type="ECO:0000313" key="4">
    <source>
        <dbReference type="Proteomes" id="UP001054945"/>
    </source>
</evidence>
<dbReference type="EMBL" id="BPLR01019387">
    <property type="protein sequence ID" value="GIX67255.1"/>
    <property type="molecule type" value="Genomic_DNA"/>
</dbReference>
<evidence type="ECO:0000256" key="2">
    <source>
        <dbReference type="SAM" id="Phobius"/>
    </source>
</evidence>
<reference evidence="3 4" key="1">
    <citation type="submission" date="2021-06" db="EMBL/GenBank/DDBJ databases">
        <title>Caerostris extrusa draft genome.</title>
        <authorList>
            <person name="Kono N."/>
            <person name="Arakawa K."/>
        </authorList>
    </citation>
    <scope>NUCLEOTIDE SEQUENCE [LARGE SCALE GENOMIC DNA]</scope>
</reference>
<protein>
    <submittedName>
        <fullName evidence="3">Uncharacterized protein</fullName>
    </submittedName>
</protein>
<dbReference type="Proteomes" id="UP001054945">
    <property type="component" value="Unassembled WGS sequence"/>
</dbReference>